<accession>A0A9D6V2E5</accession>
<dbReference type="InterPro" id="IPR001296">
    <property type="entry name" value="Glyco_trans_1"/>
</dbReference>
<dbReference type="EMBL" id="JACRDE010000395">
    <property type="protein sequence ID" value="MBI5250835.1"/>
    <property type="molecule type" value="Genomic_DNA"/>
</dbReference>
<sequence>MIVGLVIYGHLEIVTGGFLYDRMLVEHLRSCGDTVEIFPLPWRTYGRHLLDNASSRFWRALSGARLDVLLQDELNHPSLFIGNRLLKRNAGYPIVSIVHHLRCSEQRAAWKNRLYGIVERDYLSRVDGYVFNSATTRSTVEELIGSCNRSVIAYPGRDAGSPPPSVNRISQESLEPGPLRILFVGSLIQRKELHTLLMALARLPLDAWKLDVVGSLESDPDYVAMIHRIVETQAIGKNVRMLGVLDRQGLIERYGQNQFLAVPSSYEGFGIVYLEAMGFGLPCLAGNVGAAREIVTPGKDGFLVTPGNIDSIAGYVDQLIRDRDMLQNMSLAALDRYAVHPTWHDSAEKIRNFLSEMVK</sequence>
<dbReference type="PANTHER" id="PTHR45947">
    <property type="entry name" value="SULFOQUINOVOSYL TRANSFERASE SQD2"/>
    <property type="match status" value="1"/>
</dbReference>
<dbReference type="PANTHER" id="PTHR45947:SF3">
    <property type="entry name" value="SULFOQUINOVOSYL TRANSFERASE SQD2"/>
    <property type="match status" value="1"/>
</dbReference>
<dbReference type="CDD" id="cd03801">
    <property type="entry name" value="GT4_PimA-like"/>
    <property type="match status" value="1"/>
</dbReference>
<evidence type="ECO:0000259" key="1">
    <source>
        <dbReference type="Pfam" id="PF00534"/>
    </source>
</evidence>
<dbReference type="InterPro" id="IPR028098">
    <property type="entry name" value="Glyco_trans_4-like_N"/>
</dbReference>
<proteinExistence type="predicted"/>
<dbReference type="Proteomes" id="UP000807825">
    <property type="component" value="Unassembled WGS sequence"/>
</dbReference>
<dbReference type="Pfam" id="PF13579">
    <property type="entry name" value="Glyco_trans_4_4"/>
    <property type="match status" value="1"/>
</dbReference>
<feature type="domain" description="Glycosyl transferase family 1" evidence="1">
    <location>
        <begin position="173"/>
        <end position="333"/>
    </location>
</feature>
<reference evidence="3" key="1">
    <citation type="submission" date="2020-07" db="EMBL/GenBank/DDBJ databases">
        <title>Huge and variable diversity of episymbiotic CPR bacteria and DPANN archaea in groundwater ecosystems.</title>
        <authorList>
            <person name="He C.Y."/>
            <person name="Keren R."/>
            <person name="Whittaker M."/>
            <person name="Farag I.F."/>
            <person name="Doudna J."/>
            <person name="Cate J.H.D."/>
            <person name="Banfield J.F."/>
        </authorList>
    </citation>
    <scope>NUCLEOTIDE SEQUENCE</scope>
    <source>
        <strain evidence="3">NC_groundwater_1664_Pr3_B-0.1um_52_9</strain>
    </source>
</reference>
<dbReference type="AlphaFoldDB" id="A0A9D6V2E5"/>
<gene>
    <name evidence="3" type="ORF">HY912_15205</name>
</gene>
<organism evidence="3 4">
    <name type="scientific">Desulfomonile tiedjei</name>
    <dbReference type="NCBI Taxonomy" id="2358"/>
    <lineage>
        <taxon>Bacteria</taxon>
        <taxon>Pseudomonadati</taxon>
        <taxon>Thermodesulfobacteriota</taxon>
        <taxon>Desulfomonilia</taxon>
        <taxon>Desulfomonilales</taxon>
        <taxon>Desulfomonilaceae</taxon>
        <taxon>Desulfomonile</taxon>
    </lineage>
</organism>
<dbReference type="Gene3D" id="3.40.50.2000">
    <property type="entry name" value="Glycogen Phosphorylase B"/>
    <property type="match status" value="2"/>
</dbReference>
<evidence type="ECO:0000259" key="2">
    <source>
        <dbReference type="Pfam" id="PF13579"/>
    </source>
</evidence>
<comment type="caution">
    <text evidence="3">The sequence shown here is derived from an EMBL/GenBank/DDBJ whole genome shotgun (WGS) entry which is preliminary data.</text>
</comment>
<evidence type="ECO:0000313" key="4">
    <source>
        <dbReference type="Proteomes" id="UP000807825"/>
    </source>
</evidence>
<name>A0A9D6V2E5_9BACT</name>
<dbReference type="InterPro" id="IPR050194">
    <property type="entry name" value="Glycosyltransferase_grp1"/>
</dbReference>
<feature type="domain" description="Glycosyltransferase subfamily 4-like N-terminal" evidence="2">
    <location>
        <begin position="27"/>
        <end position="143"/>
    </location>
</feature>
<dbReference type="Pfam" id="PF00534">
    <property type="entry name" value="Glycos_transf_1"/>
    <property type="match status" value="1"/>
</dbReference>
<protein>
    <submittedName>
        <fullName evidence="3">Glycosyltransferase family 4 protein</fullName>
    </submittedName>
</protein>
<evidence type="ECO:0000313" key="3">
    <source>
        <dbReference type="EMBL" id="MBI5250835.1"/>
    </source>
</evidence>
<dbReference type="SUPFAM" id="SSF53756">
    <property type="entry name" value="UDP-Glycosyltransferase/glycogen phosphorylase"/>
    <property type="match status" value="1"/>
</dbReference>
<dbReference type="GO" id="GO:0016758">
    <property type="term" value="F:hexosyltransferase activity"/>
    <property type="evidence" value="ECO:0007669"/>
    <property type="project" value="TreeGrafter"/>
</dbReference>